<protein>
    <recommendedName>
        <fullName evidence="3">YbjN domain-containing protein</fullName>
    </recommendedName>
</protein>
<dbReference type="EMBL" id="JACHIV010000001">
    <property type="protein sequence ID" value="MBB5067643.1"/>
    <property type="molecule type" value="Genomic_DNA"/>
</dbReference>
<name>A0A840NBC5_9PSEU</name>
<gene>
    <name evidence="1" type="ORF">BJ969_000731</name>
</gene>
<dbReference type="AlphaFoldDB" id="A0A840NBC5"/>
<accession>A0A840NBC5</accession>
<dbReference type="RefSeq" id="WP_184477309.1">
    <property type="nucleotide sequence ID" value="NZ_JACHIV010000001.1"/>
</dbReference>
<evidence type="ECO:0008006" key="3">
    <source>
        <dbReference type="Google" id="ProtNLM"/>
    </source>
</evidence>
<sequence length="130" mass="14634">MATWNDIAAFVRSEYRVIEDTGDEIRILIEYEDDRSQVIMVCREVLDKQEDWVQVASVCGLVADVDLHLLLKEIGETSVVCGAVIMGEHVVLRHSLPLLNLDINEFLDPLQLVADTADHLEETFFGGDGY</sequence>
<comment type="caution">
    <text evidence="1">The sequence shown here is derived from an EMBL/GenBank/DDBJ whole genome shotgun (WGS) entry which is preliminary data.</text>
</comment>
<keyword evidence="2" id="KW-1185">Reference proteome</keyword>
<dbReference type="Proteomes" id="UP000580474">
    <property type="component" value="Unassembled WGS sequence"/>
</dbReference>
<evidence type="ECO:0000313" key="1">
    <source>
        <dbReference type="EMBL" id="MBB5067643.1"/>
    </source>
</evidence>
<dbReference type="Gene3D" id="3.30.1460.10">
    <property type="match status" value="1"/>
</dbReference>
<organism evidence="1 2">
    <name type="scientific">Saccharopolyspora gloriosae</name>
    <dbReference type="NCBI Taxonomy" id="455344"/>
    <lineage>
        <taxon>Bacteria</taxon>
        <taxon>Bacillati</taxon>
        <taxon>Actinomycetota</taxon>
        <taxon>Actinomycetes</taxon>
        <taxon>Pseudonocardiales</taxon>
        <taxon>Pseudonocardiaceae</taxon>
        <taxon>Saccharopolyspora</taxon>
    </lineage>
</organism>
<proteinExistence type="predicted"/>
<reference evidence="1 2" key="1">
    <citation type="submission" date="2020-08" db="EMBL/GenBank/DDBJ databases">
        <title>Sequencing the genomes of 1000 actinobacteria strains.</title>
        <authorList>
            <person name="Klenk H.-P."/>
        </authorList>
    </citation>
    <scope>NUCLEOTIDE SEQUENCE [LARGE SCALE GENOMIC DNA]</scope>
    <source>
        <strain evidence="1 2">DSM 45582</strain>
    </source>
</reference>
<evidence type="ECO:0000313" key="2">
    <source>
        <dbReference type="Proteomes" id="UP000580474"/>
    </source>
</evidence>